<protein>
    <submittedName>
        <fullName evidence="2">Methionyl-tRNA formyltransferase</fullName>
    </submittedName>
</protein>
<keyword evidence="3" id="KW-1185">Reference proteome</keyword>
<evidence type="ECO:0000313" key="3">
    <source>
        <dbReference type="Proteomes" id="UP000191933"/>
    </source>
</evidence>
<proteinExistence type="predicted"/>
<dbReference type="InterPro" id="IPR036477">
    <property type="entry name" value="Formyl_transf_N_sf"/>
</dbReference>
<dbReference type="Proteomes" id="UP000191933">
    <property type="component" value="Unassembled WGS sequence"/>
</dbReference>
<dbReference type="SUPFAM" id="SSF53328">
    <property type="entry name" value="Formyltransferase"/>
    <property type="match status" value="1"/>
</dbReference>
<dbReference type="Pfam" id="PF00551">
    <property type="entry name" value="Formyl_trans_N"/>
    <property type="match status" value="1"/>
</dbReference>
<comment type="caution">
    <text evidence="2">The sequence shown here is derived from an EMBL/GenBank/DDBJ whole genome shotgun (WGS) entry which is preliminary data.</text>
</comment>
<name>A0A9W5AZ44_9HYPH</name>
<dbReference type="EMBL" id="FBVY01000004">
    <property type="protein sequence ID" value="CUW87987.1"/>
    <property type="molecule type" value="Genomic_DNA"/>
</dbReference>
<dbReference type="InterPro" id="IPR002376">
    <property type="entry name" value="Formyl_transf_N"/>
</dbReference>
<reference evidence="2 3" key="1">
    <citation type="submission" date="2016-01" db="EMBL/GenBank/DDBJ databases">
        <authorList>
            <person name="Regsiter A."/>
            <person name="william w."/>
        </authorList>
    </citation>
    <scope>NUCLEOTIDE SEQUENCE [LARGE SCALE GENOMIC DNA]</scope>
    <source>
        <strain evidence="2 3">CFBP 5494</strain>
    </source>
</reference>
<evidence type="ECO:0000259" key="1">
    <source>
        <dbReference type="Pfam" id="PF00551"/>
    </source>
</evidence>
<sequence>MDRGLRNPVGDMTDINNRLLVMTAGGVNPNVMINALAARFPDIHVFMEQPESKSAILKRRARRLGWIVAVGQLATMVASRLGKRFTVRRSKEIIAEHGLLPDLGGTIPVTHFASLNDEECRKAANLLKPAVIFTISCRLLTPATLRDLHCPIINFHAGINPAYRGQMGGYWALVEKDRGNFGATVHLVDKGVDTGATLYEKRLKPSPSDTIATYPLLLTAASVDIAINAIEDALSGSLAPQPPSPGKSVLRFPPTIWTWLWNGLTKRVW</sequence>
<dbReference type="AlphaFoldDB" id="A0A9W5AZ44"/>
<gene>
    <name evidence="2" type="ORF">AGR2A_Cc120230</name>
</gene>
<organism evidence="2 3">
    <name type="scientific">Agrobacterium genomosp. 2 str. CFBP 5494</name>
    <dbReference type="NCBI Taxonomy" id="1183436"/>
    <lineage>
        <taxon>Bacteria</taxon>
        <taxon>Pseudomonadati</taxon>
        <taxon>Pseudomonadota</taxon>
        <taxon>Alphaproteobacteria</taxon>
        <taxon>Hyphomicrobiales</taxon>
        <taxon>Rhizobiaceae</taxon>
        <taxon>Rhizobium/Agrobacterium group</taxon>
        <taxon>Agrobacterium</taxon>
        <taxon>Agrobacterium tumefaciens complex</taxon>
    </lineage>
</organism>
<dbReference type="Gene3D" id="3.40.50.170">
    <property type="entry name" value="Formyl transferase, N-terminal domain"/>
    <property type="match status" value="1"/>
</dbReference>
<evidence type="ECO:0000313" key="2">
    <source>
        <dbReference type="EMBL" id="CUW87987.1"/>
    </source>
</evidence>
<feature type="domain" description="Formyl transferase N-terminal" evidence="1">
    <location>
        <begin position="114"/>
        <end position="214"/>
    </location>
</feature>
<dbReference type="CDD" id="cd08653">
    <property type="entry name" value="FMT_core_like_3"/>
    <property type="match status" value="1"/>
</dbReference>
<accession>A0A9W5AZ44</accession>